<feature type="transmembrane region" description="Helical" evidence="9">
    <location>
        <begin position="185"/>
        <end position="212"/>
    </location>
</feature>
<feature type="transmembrane region" description="Helical" evidence="9">
    <location>
        <begin position="273"/>
        <end position="298"/>
    </location>
</feature>
<dbReference type="AlphaFoldDB" id="A0A8T2MI95"/>
<dbReference type="InterPro" id="IPR000276">
    <property type="entry name" value="GPCR_Rhodpsn"/>
</dbReference>
<reference evidence="11 12" key="1">
    <citation type="submission" date="2021-07" db="EMBL/GenBank/DDBJ databases">
        <authorList>
            <person name="Imarazene B."/>
            <person name="Zahm M."/>
            <person name="Klopp C."/>
            <person name="Cabau C."/>
            <person name="Beille S."/>
            <person name="Jouanno E."/>
            <person name="Castinel A."/>
            <person name="Lluch J."/>
            <person name="Gil L."/>
            <person name="Kuchtly C."/>
            <person name="Lopez Roques C."/>
            <person name="Donnadieu C."/>
            <person name="Parrinello H."/>
            <person name="Journot L."/>
            <person name="Du K."/>
            <person name="Schartl M."/>
            <person name="Retaux S."/>
            <person name="Guiguen Y."/>
        </authorList>
    </citation>
    <scope>NUCLEOTIDE SEQUENCE [LARGE SCALE GENOMIC DNA]</scope>
    <source>
        <strain evidence="11">Pach_M1</strain>
        <tissue evidence="11">Testis</tissue>
    </source>
</reference>
<comment type="subcellular location">
    <subcellularLocation>
        <location evidence="1">Cell membrane</location>
        <topology evidence="1">Multi-pass membrane protein</topology>
    </subcellularLocation>
</comment>
<dbReference type="SUPFAM" id="SSF81321">
    <property type="entry name" value="Family A G protein-coupled receptor-like"/>
    <property type="match status" value="1"/>
</dbReference>
<feature type="transmembrane region" description="Helical" evidence="9">
    <location>
        <begin position="104"/>
        <end position="124"/>
    </location>
</feature>
<keyword evidence="2" id="KW-1003">Cell membrane</keyword>
<keyword evidence="8" id="KW-0807">Transducer</keyword>
<evidence type="ECO:0000256" key="2">
    <source>
        <dbReference type="ARBA" id="ARBA00022475"/>
    </source>
</evidence>
<evidence type="ECO:0000256" key="3">
    <source>
        <dbReference type="ARBA" id="ARBA00022692"/>
    </source>
</evidence>
<keyword evidence="4 9" id="KW-1133">Transmembrane helix</keyword>
<evidence type="ECO:0000256" key="1">
    <source>
        <dbReference type="ARBA" id="ARBA00004651"/>
    </source>
</evidence>
<keyword evidence="5" id="KW-0297">G-protein coupled receptor</keyword>
<evidence type="ECO:0000256" key="8">
    <source>
        <dbReference type="ARBA" id="ARBA00023224"/>
    </source>
</evidence>
<dbReference type="PROSITE" id="PS50262">
    <property type="entry name" value="G_PROTEIN_RECEP_F1_2"/>
    <property type="match status" value="1"/>
</dbReference>
<keyword evidence="6 9" id="KW-0472">Membrane</keyword>
<dbReference type="Gene3D" id="1.20.1070.10">
    <property type="entry name" value="Rhodopsin 7-helix transmembrane proteins"/>
    <property type="match status" value="1"/>
</dbReference>
<evidence type="ECO:0000313" key="12">
    <source>
        <dbReference type="Proteomes" id="UP000752171"/>
    </source>
</evidence>
<evidence type="ECO:0000256" key="4">
    <source>
        <dbReference type="ARBA" id="ARBA00022989"/>
    </source>
</evidence>
<organism evidence="11 12">
    <name type="scientific">Astyanax mexicanus</name>
    <name type="common">Blind cave fish</name>
    <name type="synonym">Astyanax fasciatus mexicanus</name>
    <dbReference type="NCBI Taxonomy" id="7994"/>
    <lineage>
        <taxon>Eukaryota</taxon>
        <taxon>Metazoa</taxon>
        <taxon>Chordata</taxon>
        <taxon>Craniata</taxon>
        <taxon>Vertebrata</taxon>
        <taxon>Euteleostomi</taxon>
        <taxon>Actinopterygii</taxon>
        <taxon>Neopterygii</taxon>
        <taxon>Teleostei</taxon>
        <taxon>Ostariophysi</taxon>
        <taxon>Characiformes</taxon>
        <taxon>Characoidei</taxon>
        <taxon>Acestrorhamphidae</taxon>
        <taxon>Acestrorhamphinae</taxon>
        <taxon>Astyanax</taxon>
    </lineage>
</organism>
<keyword evidence="7 11" id="KW-0675">Receptor</keyword>
<feature type="transmembrane region" description="Helical" evidence="9">
    <location>
        <begin position="32"/>
        <end position="53"/>
    </location>
</feature>
<gene>
    <name evidence="11" type="primary">LPAR1-B</name>
    <name evidence="11" type="ORF">AMEX_G275</name>
</gene>
<feature type="non-terminal residue" evidence="11">
    <location>
        <position position="351"/>
    </location>
</feature>
<evidence type="ECO:0000256" key="6">
    <source>
        <dbReference type="ARBA" id="ARBA00023136"/>
    </source>
</evidence>
<proteinExistence type="predicted"/>
<evidence type="ECO:0000256" key="7">
    <source>
        <dbReference type="ARBA" id="ARBA00023170"/>
    </source>
</evidence>
<dbReference type="EMBL" id="JAICCE010000001">
    <property type="protein sequence ID" value="KAG9281715.1"/>
    <property type="molecule type" value="Genomic_DNA"/>
</dbReference>
<feature type="domain" description="G-protein coupled receptors family 1 profile" evidence="10">
    <location>
        <begin position="43"/>
        <end position="290"/>
    </location>
</feature>
<dbReference type="GO" id="GO:0004930">
    <property type="term" value="F:G protein-coupled receptor activity"/>
    <property type="evidence" value="ECO:0007669"/>
    <property type="project" value="UniProtKB-KW"/>
</dbReference>
<sequence length="351" mass="38612">LSSLSHTAMDCPMLIFNGSQRNLDTIVILEELVSAASLLSLILNAAAVGLVLVHTRPNRGPYAALLCSLALSDALTSSTSVYVSVRTALSPANSVIATDVPLPVYTLLTTGILSGTYGVLSIGVERLLAVCGAHKRRVQLKSRVLKVLALCWTLAVVVGSLPLFGWNCAISGEASTLYGPLCINYLLFVVVPNTMVVFVVLSVTYVTVIVKLRELNSSRASTTRAEARITRMAWIIWGLALVAYTPFLAGVLWDASHSSCPEKLKTSVIVYKNVAYAFLVLNSIGNPILYTFSCPDVWRLAKWSRWRRFRKIRANRINVCVNTVSDTRLTDLQNGFYQWEETIKHQKDYLL</sequence>
<evidence type="ECO:0000256" key="9">
    <source>
        <dbReference type="SAM" id="Phobius"/>
    </source>
</evidence>
<evidence type="ECO:0000256" key="5">
    <source>
        <dbReference type="ARBA" id="ARBA00023040"/>
    </source>
</evidence>
<dbReference type="PRINTS" id="PR00237">
    <property type="entry name" value="GPCRRHODOPSN"/>
</dbReference>
<dbReference type="Pfam" id="PF00001">
    <property type="entry name" value="7tm_1"/>
    <property type="match status" value="1"/>
</dbReference>
<feature type="transmembrane region" description="Helical" evidence="9">
    <location>
        <begin position="62"/>
        <end position="84"/>
    </location>
</feature>
<feature type="transmembrane region" description="Helical" evidence="9">
    <location>
        <begin position="233"/>
        <end position="253"/>
    </location>
</feature>
<dbReference type="Proteomes" id="UP000752171">
    <property type="component" value="Unassembled WGS sequence"/>
</dbReference>
<accession>A0A8T2MI95</accession>
<comment type="caution">
    <text evidence="11">The sequence shown here is derived from an EMBL/GenBank/DDBJ whole genome shotgun (WGS) entry which is preliminary data.</text>
</comment>
<evidence type="ECO:0000259" key="10">
    <source>
        <dbReference type="PROSITE" id="PS50262"/>
    </source>
</evidence>
<dbReference type="GO" id="GO:0005886">
    <property type="term" value="C:plasma membrane"/>
    <property type="evidence" value="ECO:0007669"/>
    <property type="project" value="UniProtKB-SubCell"/>
</dbReference>
<feature type="transmembrane region" description="Helical" evidence="9">
    <location>
        <begin position="144"/>
        <end position="165"/>
    </location>
</feature>
<protein>
    <submittedName>
        <fullName evidence="11">Lysophosphatidic acid receptor 1-B-like</fullName>
    </submittedName>
</protein>
<dbReference type="PANTHER" id="PTHR22750">
    <property type="entry name" value="G-PROTEIN COUPLED RECEPTOR"/>
    <property type="match status" value="1"/>
</dbReference>
<dbReference type="InterPro" id="IPR017452">
    <property type="entry name" value="GPCR_Rhodpsn_7TM"/>
</dbReference>
<name>A0A8T2MI95_ASTMX</name>
<evidence type="ECO:0000313" key="11">
    <source>
        <dbReference type="EMBL" id="KAG9281715.1"/>
    </source>
</evidence>
<keyword evidence="3 9" id="KW-0812">Transmembrane</keyword>